<sequence length="502" mass="58605">MPNHIKKFKKVLKKCQDVFCGKNNKSNFHEGQSAYCTDKEVSNDVPRDILETPLPSESLITSPAANRRFDKLMRKYCSRKSKRTNKNRFQLLKEPGARFRFANFFRRKTRKISKHLRHFEDFTINSTCSKRRVVHSYGFPFRRNAVSKGRMNSTSFINSSISDTFILQDRATLDVETISGIRYPKFIPILDPSDQFHPISSGDTQFPCCWIDVQEWYGGWRKLRYQAELQPPEIEDCAGKSEEMLFRDIKQSLSDSMLHDDDVKSGLCMPLFPHKNNKDALFRWKENGINIRKTDFEKCFNYDESDKHSVLVARREMPRAHSSQQEKFEFVYNNHPLAERFCRINLNHFQLVAKLAEDKFCTKRHYFNLNEKPYTELYIEAKGGRYANISLCHLKTEMAHACLKSFFFPCLDVANVMWIKDIGTRILQNIFINEGNVYDVFQRSVKAADITKFQAVIFLSQGAVILLKHRHVCFLDTLSVCLGMEKENVLLIDVGYKPLDII</sequence>
<dbReference type="AlphaFoldDB" id="A0AAE0S118"/>
<reference evidence="1" key="1">
    <citation type="journal article" date="2021" name="Genome Biol. Evol.">
        <title>A High-Quality Reference Genome for a Parasitic Bivalve with Doubly Uniparental Inheritance (Bivalvia: Unionida).</title>
        <authorList>
            <person name="Smith C.H."/>
        </authorList>
    </citation>
    <scope>NUCLEOTIDE SEQUENCE</scope>
    <source>
        <strain evidence="1">CHS0354</strain>
    </source>
</reference>
<organism evidence="1 2">
    <name type="scientific">Potamilus streckersoni</name>
    <dbReference type="NCBI Taxonomy" id="2493646"/>
    <lineage>
        <taxon>Eukaryota</taxon>
        <taxon>Metazoa</taxon>
        <taxon>Spiralia</taxon>
        <taxon>Lophotrochozoa</taxon>
        <taxon>Mollusca</taxon>
        <taxon>Bivalvia</taxon>
        <taxon>Autobranchia</taxon>
        <taxon>Heteroconchia</taxon>
        <taxon>Palaeoheterodonta</taxon>
        <taxon>Unionida</taxon>
        <taxon>Unionoidea</taxon>
        <taxon>Unionidae</taxon>
        <taxon>Ambleminae</taxon>
        <taxon>Lampsilini</taxon>
        <taxon>Potamilus</taxon>
    </lineage>
</organism>
<protein>
    <submittedName>
        <fullName evidence="1">Uncharacterized protein</fullName>
    </submittedName>
</protein>
<proteinExistence type="predicted"/>
<reference evidence="1" key="3">
    <citation type="submission" date="2023-05" db="EMBL/GenBank/DDBJ databases">
        <authorList>
            <person name="Smith C.H."/>
        </authorList>
    </citation>
    <scope>NUCLEOTIDE SEQUENCE</scope>
    <source>
        <strain evidence="1">CHS0354</strain>
        <tissue evidence="1">Mantle</tissue>
    </source>
</reference>
<evidence type="ECO:0000313" key="2">
    <source>
        <dbReference type="Proteomes" id="UP001195483"/>
    </source>
</evidence>
<accession>A0AAE0S118</accession>
<evidence type="ECO:0000313" key="1">
    <source>
        <dbReference type="EMBL" id="KAK3583316.1"/>
    </source>
</evidence>
<dbReference type="Proteomes" id="UP001195483">
    <property type="component" value="Unassembled WGS sequence"/>
</dbReference>
<name>A0AAE0S118_9BIVA</name>
<comment type="caution">
    <text evidence="1">The sequence shown here is derived from an EMBL/GenBank/DDBJ whole genome shotgun (WGS) entry which is preliminary data.</text>
</comment>
<dbReference type="EMBL" id="JAEAOA010002269">
    <property type="protein sequence ID" value="KAK3583316.1"/>
    <property type="molecule type" value="Genomic_DNA"/>
</dbReference>
<reference evidence="1" key="2">
    <citation type="journal article" date="2021" name="Genome Biol. Evol.">
        <title>Developing a high-quality reference genome for a parasitic bivalve with doubly uniparental inheritance (Bivalvia: Unionida).</title>
        <authorList>
            <person name="Smith C.H."/>
        </authorList>
    </citation>
    <scope>NUCLEOTIDE SEQUENCE</scope>
    <source>
        <strain evidence="1">CHS0354</strain>
        <tissue evidence="1">Mantle</tissue>
    </source>
</reference>
<gene>
    <name evidence="1" type="ORF">CHS0354_038926</name>
</gene>
<keyword evidence="2" id="KW-1185">Reference proteome</keyword>